<feature type="region of interest" description="Disordered" evidence="1">
    <location>
        <begin position="467"/>
        <end position="500"/>
    </location>
</feature>
<name>V4A2X1_LOTGI</name>
<sequence>MATKLAPICHSQRITAKLDGVSGYDIQTSTKTVYLKTRGIHVRVTETPKEALARNVRQTSPDAVSRSSSATRKENVTEDLRLMVHGVVSSKPADEDPEVRKSEISSYAIRQQYGQHLEKNWYKSMVREMNTKNKESVTQQSYPFTPEMFYSPEPETDSGDEDAVKFSSEFRVVVQNSTVERSLSGYESEAIVDDEPISLKYQSTKFVSMDVLVSDQESGSESDIEFIMKNGGLLQKRVKNKMHAKRQRQMTRFEKLHAKPDEVSDEDDDYELENMTDKELRAMRLKLKKPKWKLKLKGIARFRQVVRSICILMFFRRVIKEIKRERKARMRRNKRHKSLGGFLSGEDDECNRLSKLHHYKTLKERFLDEIGWKLVEQVSNLAIKDGFGYDIRDELASGERRSRYLRVLEEWFANDSQEATQIEYIPNRRTSKRLLKKTIKRSTSCPELIKPKQYRVLHSPVKFLEPKTDKEFSKKKGKGGKRKTNKPLRYQKNNDDDDDYAIGSYNEGNGRRSSFELGKKSGGALDLRDLLKDVHIPAKEIKIQIAERKMRRNRKNSRQAKKKGYIPYDAKKAMEANRFKIPDFEINLSPTNTSPVDEDEDKSSSPTHENSESPTESKTQLDKLHTFSVRNGPFVNSSVSWNKSKQKNQNTWSNEELDREIQRAGSLFLEMRHCRYIRWYRLGQAMVSRMLELENEVMYGFTLQSKPTHQE</sequence>
<evidence type="ECO:0000313" key="2">
    <source>
        <dbReference type="EMBL" id="ESO89280.1"/>
    </source>
</evidence>
<feature type="compositionally biased region" description="Basic residues" evidence="1">
    <location>
        <begin position="475"/>
        <end position="486"/>
    </location>
</feature>
<dbReference type="Proteomes" id="UP000030746">
    <property type="component" value="Unassembled WGS sequence"/>
</dbReference>
<feature type="compositionally biased region" description="Polar residues" evidence="1">
    <location>
        <begin position="56"/>
        <end position="70"/>
    </location>
</feature>
<feature type="compositionally biased region" description="Polar residues" evidence="1">
    <location>
        <begin position="604"/>
        <end position="618"/>
    </location>
</feature>
<dbReference type="EMBL" id="KB202619">
    <property type="protein sequence ID" value="ESO89280.1"/>
    <property type="molecule type" value="Genomic_DNA"/>
</dbReference>
<dbReference type="RefSeq" id="XP_009060309.1">
    <property type="nucleotide sequence ID" value="XM_009062061.1"/>
</dbReference>
<keyword evidence="3" id="KW-1185">Reference proteome</keyword>
<feature type="region of interest" description="Disordered" evidence="1">
    <location>
        <begin position="585"/>
        <end position="622"/>
    </location>
</feature>
<gene>
    <name evidence="2" type="ORF">LOTGIDRAFT_154376</name>
</gene>
<protein>
    <submittedName>
        <fullName evidence="2">Uncharacterized protein</fullName>
    </submittedName>
</protein>
<evidence type="ECO:0000256" key="1">
    <source>
        <dbReference type="SAM" id="MobiDB-lite"/>
    </source>
</evidence>
<organism evidence="2 3">
    <name type="scientific">Lottia gigantea</name>
    <name type="common">Giant owl limpet</name>
    <dbReference type="NCBI Taxonomy" id="225164"/>
    <lineage>
        <taxon>Eukaryota</taxon>
        <taxon>Metazoa</taxon>
        <taxon>Spiralia</taxon>
        <taxon>Lophotrochozoa</taxon>
        <taxon>Mollusca</taxon>
        <taxon>Gastropoda</taxon>
        <taxon>Patellogastropoda</taxon>
        <taxon>Lottioidea</taxon>
        <taxon>Lottiidae</taxon>
        <taxon>Lottia</taxon>
    </lineage>
</organism>
<feature type="region of interest" description="Disordered" evidence="1">
    <location>
        <begin position="548"/>
        <end position="568"/>
    </location>
</feature>
<dbReference type="AlphaFoldDB" id="V4A2X1"/>
<feature type="compositionally biased region" description="Basic residues" evidence="1">
    <location>
        <begin position="549"/>
        <end position="564"/>
    </location>
</feature>
<dbReference type="HOGENOM" id="CLU_388464_0_0_1"/>
<dbReference type="GeneID" id="20236276"/>
<dbReference type="CTD" id="20236276"/>
<feature type="region of interest" description="Disordered" evidence="1">
    <location>
        <begin position="55"/>
        <end position="75"/>
    </location>
</feature>
<dbReference type="KEGG" id="lgi:LOTGIDRAFT_154376"/>
<accession>V4A2X1</accession>
<proteinExistence type="predicted"/>
<reference evidence="2 3" key="1">
    <citation type="journal article" date="2013" name="Nature">
        <title>Insights into bilaterian evolution from three spiralian genomes.</title>
        <authorList>
            <person name="Simakov O."/>
            <person name="Marletaz F."/>
            <person name="Cho S.J."/>
            <person name="Edsinger-Gonzales E."/>
            <person name="Havlak P."/>
            <person name="Hellsten U."/>
            <person name="Kuo D.H."/>
            <person name="Larsson T."/>
            <person name="Lv J."/>
            <person name="Arendt D."/>
            <person name="Savage R."/>
            <person name="Osoegawa K."/>
            <person name="de Jong P."/>
            <person name="Grimwood J."/>
            <person name="Chapman J.A."/>
            <person name="Shapiro H."/>
            <person name="Aerts A."/>
            <person name="Otillar R.P."/>
            <person name="Terry A.Y."/>
            <person name="Boore J.L."/>
            <person name="Grigoriev I.V."/>
            <person name="Lindberg D.R."/>
            <person name="Seaver E.C."/>
            <person name="Weisblat D.A."/>
            <person name="Putnam N.H."/>
            <person name="Rokhsar D.S."/>
        </authorList>
    </citation>
    <scope>NUCLEOTIDE SEQUENCE [LARGE SCALE GENOMIC DNA]</scope>
</reference>
<evidence type="ECO:0000313" key="3">
    <source>
        <dbReference type="Proteomes" id="UP000030746"/>
    </source>
</evidence>